<dbReference type="AlphaFoldDB" id="A0A0B5KQS3"/>
<sequence>MAAGTKKKKRQGAPQLTDRQRIIRFRMLRRNFKRGDIHGFDREVRALERHVRKLETVVPAETNDMHSVYSRCHEELATLKKWLQLAKVWG</sequence>
<reference evidence="1" key="1">
    <citation type="journal article" date="2015" name="Environ. Microbiol.">
        <title>Pressure adaptation is linked to thermal adaptation in salt-saturated marine habitats.</title>
        <authorList>
            <consortium name="The MAMBA Consortium"/>
            <person name="Alcaide M."/>
            <person name="Stogios P.J."/>
            <person name="Lafraya A."/>
            <person name="Tchigvintsev A."/>
            <person name="Flick R."/>
            <person name="Bargiela R."/>
            <person name="Chernikova T.N."/>
            <person name="Reva O.N."/>
            <person name="Hai T."/>
            <person name="Leggewie C.C."/>
            <person name="Katzke N."/>
            <person name="La Cono V."/>
            <person name="Matesanz R."/>
            <person name="Jebbar M."/>
            <person name="Jaeger K.E."/>
            <person name="Yakimov M.M."/>
            <person name="Yakunin A.F."/>
            <person name="Golyshin P.N."/>
            <person name="Golyshina O.V."/>
            <person name="Savchenko A."/>
            <person name="Ferrer M."/>
        </authorList>
    </citation>
    <scope>NUCLEOTIDE SEQUENCE</scope>
</reference>
<organism evidence="1">
    <name type="scientific">bacterium enrichment culture clone fosmid MGS-K1</name>
    <dbReference type="NCBI Taxonomy" id="1549356"/>
    <lineage>
        <taxon>Bacteria</taxon>
        <taxon>environmental samples</taxon>
    </lineage>
</organism>
<accession>A0A0B5KQS3</accession>
<protein>
    <submittedName>
        <fullName evidence="1">Uncharacterized protein</fullName>
    </submittedName>
</protein>
<dbReference type="EMBL" id="KF831421">
    <property type="protein sequence ID" value="AJG38124.1"/>
    <property type="molecule type" value="Genomic_DNA"/>
</dbReference>
<evidence type="ECO:0000313" key="1">
    <source>
        <dbReference type="EMBL" id="AJG38124.1"/>
    </source>
</evidence>
<proteinExistence type="predicted"/>
<name>A0A0B5KQS3_9BACT</name>